<evidence type="ECO:0000313" key="3">
    <source>
        <dbReference type="Proteomes" id="UP000008312"/>
    </source>
</evidence>
<proteinExistence type="predicted"/>
<name>D8LWN6_BLAHO</name>
<dbReference type="GeneID" id="24922212"/>
<dbReference type="InterPro" id="IPR039116">
    <property type="entry name" value="CCDC93"/>
</dbReference>
<dbReference type="AlphaFoldDB" id="D8LWN6"/>
<feature type="domain" description="CCDC93 N-terminal" evidence="1">
    <location>
        <begin position="34"/>
        <end position="142"/>
    </location>
</feature>
<dbReference type="InterPro" id="IPR048747">
    <property type="entry name" value="CCDC93_N"/>
</dbReference>
<dbReference type="Proteomes" id="UP000008312">
    <property type="component" value="Unassembled WGS sequence"/>
</dbReference>
<dbReference type="OrthoDB" id="16092at2759"/>
<gene>
    <name evidence="2" type="ORF">GSBLH_T00006087001</name>
</gene>
<accession>D8LWN6</accession>
<dbReference type="RefSeq" id="XP_012894273.1">
    <property type="nucleotide sequence ID" value="XM_013038819.1"/>
</dbReference>
<dbReference type="PANTHER" id="PTHR16441">
    <property type="entry name" value="FIDIPIDINE"/>
    <property type="match status" value="1"/>
</dbReference>
<dbReference type="EMBL" id="FN668638">
    <property type="protein sequence ID" value="CBK20225.2"/>
    <property type="molecule type" value="Genomic_DNA"/>
</dbReference>
<dbReference type="InParanoid" id="D8LWN6"/>
<keyword evidence="3" id="KW-1185">Reference proteome</keyword>
<dbReference type="PANTHER" id="PTHR16441:SF0">
    <property type="entry name" value="COILED-COIL DOMAIN-CONTAINING PROTEIN 93"/>
    <property type="match status" value="1"/>
</dbReference>
<evidence type="ECO:0000259" key="1">
    <source>
        <dbReference type="Pfam" id="PF21673"/>
    </source>
</evidence>
<protein>
    <recommendedName>
        <fullName evidence="1">CCDC93 N-terminal domain-containing protein</fullName>
    </recommendedName>
</protein>
<evidence type="ECO:0000313" key="2">
    <source>
        <dbReference type="EMBL" id="CBK20225.2"/>
    </source>
</evidence>
<reference evidence="2" key="1">
    <citation type="submission" date="2010-02" db="EMBL/GenBank/DDBJ databases">
        <title>Sequencing and annotation of the Blastocystis hominis genome.</title>
        <authorList>
            <person name="Wincker P."/>
        </authorList>
    </citation>
    <scope>NUCLEOTIDE SEQUENCE</scope>
    <source>
        <strain evidence="2">Singapore isolate B</strain>
    </source>
</reference>
<sequence length="212" mass="23671">MPSVGDQTGGLFTSNGNIFELTPGERVVMRKKPRSGFDAILAILDEIGYYGVRLRSREELNPFETLIGGLSWCIGYIKPEFNRDIAYSEGMSLGKKIAISENIIKCLIQMKYPNRLSPQQIQGMDYKAMETLLTWLKEKIIEIRNSLPSYESLAAQRLFEDEFCFDASDAPPDAVSSLWFSSPSSTSATDLQSTAMLSCQTTSTISRPLRLS</sequence>
<dbReference type="Pfam" id="PF21673">
    <property type="entry name" value="CCDC93_N"/>
    <property type="match status" value="1"/>
</dbReference>
<organism evidence="2">
    <name type="scientific">Blastocystis hominis</name>
    <dbReference type="NCBI Taxonomy" id="12968"/>
    <lineage>
        <taxon>Eukaryota</taxon>
        <taxon>Sar</taxon>
        <taxon>Stramenopiles</taxon>
        <taxon>Bigyra</taxon>
        <taxon>Opalozoa</taxon>
        <taxon>Opalinata</taxon>
        <taxon>Blastocystidae</taxon>
        <taxon>Blastocystis</taxon>
    </lineage>
</organism>
<dbReference type="GO" id="GO:0006893">
    <property type="term" value="P:Golgi to plasma membrane transport"/>
    <property type="evidence" value="ECO:0007669"/>
    <property type="project" value="TreeGrafter"/>
</dbReference>